<dbReference type="InterPro" id="IPR055170">
    <property type="entry name" value="GFO_IDH_MocA-like_dom"/>
</dbReference>
<dbReference type="InterPro" id="IPR036291">
    <property type="entry name" value="NAD(P)-bd_dom_sf"/>
</dbReference>
<comment type="caution">
    <text evidence="6">The sequence shown here is derived from an EMBL/GenBank/DDBJ whole genome shotgun (WGS) entry which is preliminary data.</text>
</comment>
<dbReference type="PRINTS" id="PR01775">
    <property type="entry name" value="GLFROXRDTASE"/>
</dbReference>
<keyword evidence="2" id="KW-0560">Oxidoreductase</keyword>
<organism evidence="6 7">
    <name type="scientific">Paeniroseomonas aquatica</name>
    <dbReference type="NCBI Taxonomy" id="373043"/>
    <lineage>
        <taxon>Bacteria</taxon>
        <taxon>Pseudomonadati</taxon>
        <taxon>Pseudomonadota</taxon>
        <taxon>Alphaproteobacteria</taxon>
        <taxon>Acetobacterales</taxon>
        <taxon>Acetobacteraceae</taxon>
        <taxon>Paeniroseomonas</taxon>
    </lineage>
</organism>
<evidence type="ECO:0000259" key="4">
    <source>
        <dbReference type="Pfam" id="PF01408"/>
    </source>
</evidence>
<feature type="domain" description="GFO/IDH/MocA-like oxidoreductase" evidence="5">
    <location>
        <begin position="209"/>
        <end position="329"/>
    </location>
</feature>
<feature type="region of interest" description="Disordered" evidence="3">
    <location>
        <begin position="27"/>
        <end position="71"/>
    </location>
</feature>
<keyword evidence="7" id="KW-1185">Reference proteome</keyword>
<dbReference type="PANTHER" id="PTHR22604">
    <property type="entry name" value="OXIDOREDUCTASES"/>
    <property type="match status" value="1"/>
</dbReference>
<evidence type="ECO:0000256" key="1">
    <source>
        <dbReference type="ARBA" id="ARBA00010928"/>
    </source>
</evidence>
<dbReference type="InterPro" id="IPR050984">
    <property type="entry name" value="Gfo/Idh/MocA_domain"/>
</dbReference>
<dbReference type="Gene3D" id="3.40.50.720">
    <property type="entry name" value="NAD(P)-binding Rossmann-like Domain"/>
    <property type="match status" value="1"/>
</dbReference>
<evidence type="ECO:0000256" key="2">
    <source>
        <dbReference type="ARBA" id="ARBA00023002"/>
    </source>
</evidence>
<evidence type="ECO:0000259" key="5">
    <source>
        <dbReference type="Pfam" id="PF22725"/>
    </source>
</evidence>
<dbReference type="Gene3D" id="3.30.360.10">
    <property type="entry name" value="Dihydrodipicolinate Reductase, domain 2"/>
    <property type="match status" value="1"/>
</dbReference>
<dbReference type="InterPro" id="IPR000683">
    <property type="entry name" value="Gfo/Idh/MocA-like_OxRdtase_N"/>
</dbReference>
<name>A0ABT8A0P0_9PROT</name>
<evidence type="ECO:0000313" key="7">
    <source>
        <dbReference type="Proteomes" id="UP001529369"/>
    </source>
</evidence>
<dbReference type="Proteomes" id="UP001529369">
    <property type="component" value="Unassembled WGS sequence"/>
</dbReference>
<protein>
    <submittedName>
        <fullName evidence="6">Gfo/Idh/MocA family oxidoreductase</fullName>
    </submittedName>
</protein>
<dbReference type="PANTHER" id="PTHR22604:SF105">
    <property type="entry name" value="TRANS-1,2-DIHYDROBENZENE-1,2-DIOL DEHYDROGENASE"/>
    <property type="match status" value="1"/>
</dbReference>
<evidence type="ECO:0000256" key="3">
    <source>
        <dbReference type="SAM" id="MobiDB-lite"/>
    </source>
</evidence>
<evidence type="ECO:0000313" key="6">
    <source>
        <dbReference type="EMBL" id="MDN3563191.1"/>
    </source>
</evidence>
<dbReference type="EMBL" id="JAUFPN010000020">
    <property type="protein sequence ID" value="MDN3563191.1"/>
    <property type="molecule type" value="Genomic_DNA"/>
</dbReference>
<reference evidence="7" key="1">
    <citation type="journal article" date="2019" name="Int. J. Syst. Evol. Microbiol.">
        <title>The Global Catalogue of Microorganisms (GCM) 10K type strain sequencing project: providing services to taxonomists for standard genome sequencing and annotation.</title>
        <authorList>
            <consortium name="The Broad Institute Genomics Platform"/>
            <consortium name="The Broad Institute Genome Sequencing Center for Infectious Disease"/>
            <person name="Wu L."/>
            <person name="Ma J."/>
        </authorList>
    </citation>
    <scope>NUCLEOTIDE SEQUENCE [LARGE SCALE GENOMIC DNA]</scope>
    <source>
        <strain evidence="7">CECT 7131</strain>
    </source>
</reference>
<sequence>MPADSDPPTRRGLIRAGGLAGAAIATGAAGVPGYPPPSPIDAGGVTDGKVEFPNWRSPVEPPGGAPPQPLPPGERIGFAIIALGRIALEEVLPAFAECRSARPVALVSGSPEKARLVAAQYGIPETAVHGYEDFERLRDNPAVQAVYIALPNAMHHEFTLRAAAIGKHVLTEKPMANSARECREMIAACAEAKVRLMVAYRCQYEPYNRAARALVQGGRLGRLRFIEATNLQANGPGPQWRYSKRLAGGGALPDIGLYCLNSARFMSGEEPEEVFATIATPPGDERFREVEESVSFLLRFPSGLVANCLSSYGAFQSKSLRLHMEAGGIEMPDAFAYRGQRLVVERREGQSPAREERLIRPRNQFALEIDHFAACVRDGRVPHTPGEEGLQDQIIMEAIYRSAAERVPVRLEQPAKPPRGPEPA</sequence>
<proteinExistence type="inferred from homology"/>
<dbReference type="InterPro" id="IPR008354">
    <property type="entry name" value="Glc-Fru_OxRdtase_bac"/>
</dbReference>
<dbReference type="SUPFAM" id="SSF55347">
    <property type="entry name" value="Glyceraldehyde-3-phosphate dehydrogenase-like, C-terminal domain"/>
    <property type="match status" value="1"/>
</dbReference>
<dbReference type="RefSeq" id="WP_290314929.1">
    <property type="nucleotide sequence ID" value="NZ_JAUFPN010000020.1"/>
</dbReference>
<dbReference type="SUPFAM" id="SSF51735">
    <property type="entry name" value="NAD(P)-binding Rossmann-fold domains"/>
    <property type="match status" value="1"/>
</dbReference>
<dbReference type="InterPro" id="IPR006311">
    <property type="entry name" value="TAT_signal"/>
</dbReference>
<feature type="compositionally biased region" description="Pro residues" evidence="3">
    <location>
        <begin position="59"/>
        <end position="71"/>
    </location>
</feature>
<dbReference type="Pfam" id="PF22725">
    <property type="entry name" value="GFO_IDH_MocA_C3"/>
    <property type="match status" value="1"/>
</dbReference>
<feature type="domain" description="Gfo/Idh/MocA-like oxidoreductase N-terminal" evidence="4">
    <location>
        <begin position="77"/>
        <end position="200"/>
    </location>
</feature>
<dbReference type="Pfam" id="PF01408">
    <property type="entry name" value="GFO_IDH_MocA"/>
    <property type="match status" value="1"/>
</dbReference>
<gene>
    <name evidence="6" type="ORF">QWZ14_02215</name>
</gene>
<accession>A0ABT8A0P0</accession>
<comment type="similarity">
    <text evidence="1">Belongs to the Gfo/Idh/MocA family.</text>
</comment>
<dbReference type="PROSITE" id="PS51318">
    <property type="entry name" value="TAT"/>
    <property type="match status" value="1"/>
</dbReference>